<sequence>MKTDRMLGIIAVLQQNKRVTAPYLAERFEVSRRTINRDIEDICRAGIPIVTTQGKGGGIALMEGFRLDASVFTVDELRNILTGLRTLESVTPRSPGLAEKLAGGKRELPLEEELAINLSSFYKASLPEKIQLLREAVRKRKLVTFHYYYPKGEEEKRVEPYRVIFHWSDWYLYGYCVRRQGFRLYKLQRLWELELLEEGYRPREFPEEAGRFCARLADGYRITASFDPQMKYRLVEEYGPDCYTVLPDGRLEAELGFTGPERAAEWLLSFGGAARVTAPEDLRRRIRQAAEEILKNDNET</sequence>
<feature type="domain" description="HTH deoR-type" evidence="3">
    <location>
        <begin position="2"/>
        <end position="60"/>
    </location>
</feature>
<dbReference type="RefSeq" id="WP_186918244.1">
    <property type="nucleotide sequence ID" value="NZ_JACOPQ010000001.1"/>
</dbReference>
<dbReference type="EMBL" id="JACOPQ010000001">
    <property type="protein sequence ID" value="MBC5735641.1"/>
    <property type="molecule type" value="Genomic_DNA"/>
</dbReference>
<dbReference type="InterPro" id="IPR001034">
    <property type="entry name" value="DeoR_HTH"/>
</dbReference>
<organism evidence="4 5">
    <name type="scientific">Lawsonibacter faecis</name>
    <dbReference type="NCBI Taxonomy" id="2763052"/>
    <lineage>
        <taxon>Bacteria</taxon>
        <taxon>Bacillati</taxon>
        <taxon>Bacillota</taxon>
        <taxon>Clostridia</taxon>
        <taxon>Eubacteriales</taxon>
        <taxon>Oscillospiraceae</taxon>
        <taxon>Lawsonibacter</taxon>
    </lineage>
</organism>
<name>A0A8J6JA41_9FIRM</name>
<dbReference type="PANTHER" id="PTHR34580">
    <property type="match status" value="1"/>
</dbReference>
<keyword evidence="1" id="KW-0805">Transcription regulation</keyword>
<dbReference type="PIRSF" id="PIRSF016838">
    <property type="entry name" value="PafC"/>
    <property type="match status" value="1"/>
</dbReference>
<dbReference type="Pfam" id="PF13280">
    <property type="entry name" value="WYL"/>
    <property type="match status" value="1"/>
</dbReference>
<evidence type="ECO:0000313" key="4">
    <source>
        <dbReference type="EMBL" id="MBC5735641.1"/>
    </source>
</evidence>
<gene>
    <name evidence="4" type="ORF">H8S62_01280</name>
</gene>
<evidence type="ECO:0000259" key="3">
    <source>
        <dbReference type="PROSITE" id="PS51000"/>
    </source>
</evidence>
<dbReference type="Gene3D" id="1.10.10.10">
    <property type="entry name" value="Winged helix-like DNA-binding domain superfamily/Winged helix DNA-binding domain"/>
    <property type="match status" value="1"/>
</dbReference>
<accession>A0A8J6JA41</accession>
<dbReference type="SUPFAM" id="SSF46785">
    <property type="entry name" value="Winged helix' DNA-binding domain"/>
    <property type="match status" value="1"/>
</dbReference>
<reference evidence="4" key="1">
    <citation type="submission" date="2020-08" db="EMBL/GenBank/DDBJ databases">
        <title>Genome public.</title>
        <authorList>
            <person name="Liu C."/>
            <person name="Sun Q."/>
        </authorList>
    </citation>
    <scope>NUCLEOTIDE SEQUENCE</scope>
    <source>
        <strain evidence="4">NSJ-52</strain>
    </source>
</reference>
<dbReference type="InterPro" id="IPR013196">
    <property type="entry name" value="HTH_11"/>
</dbReference>
<keyword evidence="2" id="KW-0804">Transcription</keyword>
<protein>
    <submittedName>
        <fullName evidence="4">YafY family transcriptional regulator</fullName>
    </submittedName>
</protein>
<evidence type="ECO:0000256" key="1">
    <source>
        <dbReference type="ARBA" id="ARBA00023015"/>
    </source>
</evidence>
<dbReference type="Pfam" id="PF08279">
    <property type="entry name" value="HTH_11"/>
    <property type="match status" value="1"/>
</dbReference>
<dbReference type="GO" id="GO:0003700">
    <property type="term" value="F:DNA-binding transcription factor activity"/>
    <property type="evidence" value="ECO:0007669"/>
    <property type="project" value="InterPro"/>
</dbReference>
<comment type="caution">
    <text evidence="4">The sequence shown here is derived from an EMBL/GenBank/DDBJ whole genome shotgun (WGS) entry which is preliminary data.</text>
</comment>
<proteinExistence type="predicted"/>
<dbReference type="Proteomes" id="UP000607645">
    <property type="component" value="Unassembled WGS sequence"/>
</dbReference>
<dbReference type="PROSITE" id="PS51000">
    <property type="entry name" value="HTH_DEOR_2"/>
    <property type="match status" value="1"/>
</dbReference>
<dbReference type="InterPro" id="IPR026881">
    <property type="entry name" value="WYL_dom"/>
</dbReference>
<dbReference type="InterPro" id="IPR057727">
    <property type="entry name" value="WCX_dom"/>
</dbReference>
<dbReference type="Pfam" id="PF25583">
    <property type="entry name" value="WCX"/>
    <property type="match status" value="1"/>
</dbReference>
<dbReference type="PROSITE" id="PS52050">
    <property type="entry name" value="WYL"/>
    <property type="match status" value="1"/>
</dbReference>
<dbReference type="InterPro" id="IPR036390">
    <property type="entry name" value="WH_DNA-bd_sf"/>
</dbReference>
<dbReference type="AlphaFoldDB" id="A0A8J6JA41"/>
<dbReference type="InterPro" id="IPR051534">
    <property type="entry name" value="CBASS_pafABC_assoc_protein"/>
</dbReference>
<evidence type="ECO:0000313" key="5">
    <source>
        <dbReference type="Proteomes" id="UP000607645"/>
    </source>
</evidence>
<dbReference type="PANTHER" id="PTHR34580:SF1">
    <property type="entry name" value="PROTEIN PAFC"/>
    <property type="match status" value="1"/>
</dbReference>
<evidence type="ECO:0000256" key="2">
    <source>
        <dbReference type="ARBA" id="ARBA00023163"/>
    </source>
</evidence>
<dbReference type="InterPro" id="IPR028349">
    <property type="entry name" value="PafC-like"/>
</dbReference>
<keyword evidence="5" id="KW-1185">Reference proteome</keyword>
<dbReference type="InterPro" id="IPR036388">
    <property type="entry name" value="WH-like_DNA-bd_sf"/>
</dbReference>